<keyword evidence="11" id="KW-1185">Reference proteome</keyword>
<dbReference type="Pfam" id="PF00561">
    <property type="entry name" value="Abhydrolase_1"/>
    <property type="match status" value="1"/>
</dbReference>
<dbReference type="InterPro" id="IPR000073">
    <property type="entry name" value="AB_hydrolase_1"/>
</dbReference>
<dbReference type="OrthoDB" id="7130006at2759"/>
<dbReference type="Gene3D" id="3.40.50.1820">
    <property type="entry name" value="alpha/beta hydrolase"/>
    <property type="match status" value="1"/>
</dbReference>
<protein>
    <recommendedName>
        <fullName evidence="3">soluble epoxide hydrolase</fullName>
        <ecNumber evidence="3">3.3.2.10</ecNumber>
    </recommendedName>
</protein>
<dbReference type="AlphaFoldDB" id="W9QFH7"/>
<dbReference type="PRINTS" id="PR00111">
    <property type="entry name" value="ABHYDROLASE"/>
</dbReference>
<evidence type="ECO:0000256" key="3">
    <source>
        <dbReference type="ARBA" id="ARBA00013006"/>
    </source>
</evidence>
<evidence type="ECO:0000259" key="9">
    <source>
        <dbReference type="Pfam" id="PF00561"/>
    </source>
</evidence>
<dbReference type="EC" id="3.3.2.10" evidence="3"/>
<dbReference type="InterPro" id="IPR029058">
    <property type="entry name" value="AB_hydrolase_fold"/>
</dbReference>
<comment type="catalytic activity">
    <reaction evidence="6">
        <text>an epoxide + H2O = an ethanediol</text>
        <dbReference type="Rhea" id="RHEA:19037"/>
        <dbReference type="ChEBI" id="CHEBI:15377"/>
        <dbReference type="ChEBI" id="CHEBI:32955"/>
        <dbReference type="ChEBI" id="CHEBI:140594"/>
        <dbReference type="EC" id="3.3.2.10"/>
    </reaction>
    <physiologicalReaction direction="left-to-right" evidence="6">
        <dbReference type="Rhea" id="RHEA:19038"/>
    </physiologicalReaction>
</comment>
<reference evidence="11" key="1">
    <citation type="submission" date="2013-01" db="EMBL/GenBank/DDBJ databases">
        <title>Draft Genome Sequence of a Mulberry Tree, Morus notabilis C.K. Schneid.</title>
        <authorList>
            <person name="He N."/>
            <person name="Zhao S."/>
        </authorList>
    </citation>
    <scope>NUCLEOTIDE SEQUENCE</scope>
</reference>
<dbReference type="FunFam" id="3.40.50.1820:FF:000161">
    <property type="entry name" value="Epoxide hydrolase"/>
    <property type="match status" value="1"/>
</dbReference>
<sequence>MEKIEHTTVPTNGINMHVASIGSTTAPAIIFLHGFPELWYSWRHQMISLSSLGYRCIAPDLRGYGETDAPPSPESYTVFHIVGDLVGLLDHLGLDQIFVVGHDWGAVIAWYLCLFRPDRVKALVNMSVAFSPRHPTRKPIEGFRALLGNDYYICRFQEPGEAEKDFARDDTTNLLKKFYLGRNPSPPCIPKEIGFSDLKAPQTMPSWLLEEDVKFYARKFDEKGFTGGLNYYRALDLTWELTAAWSGTQVKVPVKFIIGDLDVTYHVPGAKEYIHNGGFKRDVPYLQEVVVMEGVAHYINQEKAEETAAHIYDFVKKF</sequence>
<dbReference type="EMBL" id="KE343530">
    <property type="protein sequence ID" value="EXB33519.1"/>
    <property type="molecule type" value="Genomic_DNA"/>
</dbReference>
<evidence type="ECO:0000256" key="6">
    <source>
        <dbReference type="ARBA" id="ARBA00051067"/>
    </source>
</evidence>
<organism evidence="10 11">
    <name type="scientific">Morus notabilis</name>
    <dbReference type="NCBI Taxonomy" id="981085"/>
    <lineage>
        <taxon>Eukaryota</taxon>
        <taxon>Viridiplantae</taxon>
        <taxon>Streptophyta</taxon>
        <taxon>Embryophyta</taxon>
        <taxon>Tracheophyta</taxon>
        <taxon>Spermatophyta</taxon>
        <taxon>Magnoliopsida</taxon>
        <taxon>eudicotyledons</taxon>
        <taxon>Gunneridae</taxon>
        <taxon>Pentapetalae</taxon>
        <taxon>rosids</taxon>
        <taxon>fabids</taxon>
        <taxon>Rosales</taxon>
        <taxon>Moraceae</taxon>
        <taxon>Moreae</taxon>
        <taxon>Morus</taxon>
    </lineage>
</organism>
<comment type="subunit">
    <text evidence="2">Homodimer.</text>
</comment>
<evidence type="ECO:0000256" key="8">
    <source>
        <dbReference type="ARBA" id="ARBA00093212"/>
    </source>
</evidence>
<comment type="pathway">
    <text evidence="1">Secondary metabolite biosynthesis; terpenoid biosynthesis.</text>
</comment>
<evidence type="ECO:0000256" key="1">
    <source>
        <dbReference type="ARBA" id="ARBA00004721"/>
    </source>
</evidence>
<keyword evidence="4 10" id="KW-0378">Hydrolase</keyword>
<dbReference type="GO" id="GO:0004301">
    <property type="term" value="F:epoxide hydrolase activity"/>
    <property type="evidence" value="ECO:0007669"/>
    <property type="project" value="UniProtKB-EC"/>
</dbReference>
<evidence type="ECO:0000256" key="4">
    <source>
        <dbReference type="ARBA" id="ARBA00022801"/>
    </source>
</evidence>
<evidence type="ECO:0000313" key="10">
    <source>
        <dbReference type="EMBL" id="EXB33519.1"/>
    </source>
</evidence>
<feature type="domain" description="AB hydrolase-1" evidence="9">
    <location>
        <begin position="27"/>
        <end position="138"/>
    </location>
</feature>
<comment type="function">
    <text evidence="7">Epoxide hydrolase involved in the biosynthesis of cucurbitacin and mogroside tetracyclic triterpene natural products (e.g. siamenoside I and mogrosides IV, V and VI). Cucurbitacins have cytotoxic properties and exhibit deterrent taste as a defense barrier against herbivores. Mogrosides are nonsugar highly oxygenated compounds used as high-intensity zero-calorie sweeteners; they also possess pharmacological properties such as regulating immunity, lowering blood sugar and lipid levels, protecting the liver, and acting as antioxidants and antitumor agents. Catalyzes the hydrolysis of aromatic epoxide-containing substrates, such as the conversion of 24,25-epoxycucurbitadienol to 24,25-dihydroxycucurbitadienol.</text>
</comment>
<evidence type="ECO:0000256" key="2">
    <source>
        <dbReference type="ARBA" id="ARBA00011738"/>
    </source>
</evidence>
<dbReference type="PANTHER" id="PTHR43329">
    <property type="entry name" value="EPOXIDE HYDROLASE"/>
    <property type="match status" value="1"/>
</dbReference>
<evidence type="ECO:0000256" key="5">
    <source>
        <dbReference type="ARBA" id="ARBA00038334"/>
    </source>
</evidence>
<name>W9QFH7_9ROSA</name>
<dbReference type="STRING" id="981085.W9QFH7"/>
<accession>W9QFH7</accession>
<dbReference type="eggNOG" id="KOG4178">
    <property type="taxonomic scope" value="Eukaryota"/>
</dbReference>
<proteinExistence type="inferred from homology"/>
<evidence type="ECO:0000313" key="11">
    <source>
        <dbReference type="Proteomes" id="UP000030645"/>
    </source>
</evidence>
<dbReference type="InterPro" id="IPR000639">
    <property type="entry name" value="Epox_hydrolase-like"/>
</dbReference>
<dbReference type="Proteomes" id="UP000030645">
    <property type="component" value="Unassembled WGS sequence"/>
</dbReference>
<dbReference type="SUPFAM" id="SSF53474">
    <property type="entry name" value="alpha/beta-Hydrolases"/>
    <property type="match status" value="1"/>
</dbReference>
<dbReference type="KEGG" id="mnt:21394383"/>
<gene>
    <name evidence="10" type="ORF">L484_011110</name>
</gene>
<dbReference type="PRINTS" id="PR00412">
    <property type="entry name" value="EPOXHYDRLASE"/>
</dbReference>
<comment type="similarity">
    <text evidence="5">Belongs to the AB hydrolase superfamily. Epoxide hydrolase family.</text>
</comment>
<evidence type="ECO:0000256" key="7">
    <source>
        <dbReference type="ARBA" id="ARBA00058358"/>
    </source>
</evidence>
<comment type="catalytic activity">
    <reaction evidence="8">
        <text>(24S)-24,25-epoxycucurbitadienol + H2O = (24R)-24,25-dihydroxycucurbitadienol</text>
        <dbReference type="Rhea" id="RHEA:81855"/>
        <dbReference type="ChEBI" id="CHEBI:15377"/>
        <dbReference type="ChEBI" id="CHEBI:229949"/>
        <dbReference type="ChEBI" id="CHEBI:229950"/>
    </reaction>
    <physiologicalReaction direction="left-to-right" evidence="8">
        <dbReference type="Rhea" id="RHEA:81856"/>
    </physiologicalReaction>
</comment>